<proteinExistence type="predicted"/>
<comment type="caution">
    <text evidence="2">The sequence shown here is derived from an EMBL/GenBank/DDBJ whole genome shotgun (WGS) entry which is preliminary data.</text>
</comment>
<dbReference type="InterPro" id="IPR041588">
    <property type="entry name" value="Integrase_H2C2"/>
</dbReference>
<dbReference type="EMBL" id="CACRXK020023327">
    <property type="protein sequence ID" value="CAB4037658.1"/>
    <property type="molecule type" value="Genomic_DNA"/>
</dbReference>
<dbReference type="InterPro" id="IPR036397">
    <property type="entry name" value="RNaseH_sf"/>
</dbReference>
<dbReference type="FunFam" id="1.10.340.70:FF:000001">
    <property type="entry name" value="Retrovirus-related Pol polyprotein from transposon gypsy-like Protein"/>
    <property type="match status" value="1"/>
</dbReference>
<dbReference type="Gene3D" id="3.30.420.10">
    <property type="entry name" value="Ribonuclease H-like superfamily/Ribonuclease H"/>
    <property type="match status" value="1"/>
</dbReference>
<dbReference type="GO" id="GO:0003676">
    <property type="term" value="F:nucleic acid binding"/>
    <property type="evidence" value="ECO:0007669"/>
    <property type="project" value="InterPro"/>
</dbReference>
<feature type="domain" description="Integrase catalytic" evidence="1">
    <location>
        <begin position="99"/>
        <end position="186"/>
    </location>
</feature>
<dbReference type="OrthoDB" id="425619at2759"/>
<evidence type="ECO:0000313" key="3">
    <source>
        <dbReference type="Proteomes" id="UP001152795"/>
    </source>
</evidence>
<evidence type="ECO:0000313" key="2">
    <source>
        <dbReference type="EMBL" id="CAB4037658.1"/>
    </source>
</evidence>
<dbReference type="AlphaFoldDB" id="A0A6S7K2J6"/>
<dbReference type="Gene3D" id="1.10.340.70">
    <property type="match status" value="1"/>
</dbReference>
<dbReference type="PROSITE" id="PS50994">
    <property type="entry name" value="INTEGRASE"/>
    <property type="match status" value="1"/>
</dbReference>
<protein>
    <submittedName>
        <fullName evidence="2">Retrovirus-related Pol poly from transposon 412, partial</fullName>
    </submittedName>
</protein>
<accession>A0A6S7K2J6</accession>
<dbReference type="GO" id="GO:0015074">
    <property type="term" value="P:DNA integration"/>
    <property type="evidence" value="ECO:0007669"/>
    <property type="project" value="InterPro"/>
</dbReference>
<dbReference type="InterPro" id="IPR052160">
    <property type="entry name" value="Gypsy_RT_Integrase-like"/>
</dbReference>
<dbReference type="PANTHER" id="PTHR47266">
    <property type="entry name" value="ENDONUCLEASE-RELATED"/>
    <property type="match status" value="1"/>
</dbReference>
<reference evidence="2" key="1">
    <citation type="submission" date="2020-04" db="EMBL/GenBank/DDBJ databases">
        <authorList>
            <person name="Alioto T."/>
            <person name="Alioto T."/>
            <person name="Gomez Garrido J."/>
        </authorList>
    </citation>
    <scope>NUCLEOTIDE SEQUENCE</scope>
    <source>
        <strain evidence="2">A484AB</strain>
    </source>
</reference>
<dbReference type="Proteomes" id="UP001152795">
    <property type="component" value="Unassembled WGS sequence"/>
</dbReference>
<evidence type="ECO:0000259" key="1">
    <source>
        <dbReference type="PROSITE" id="PS50994"/>
    </source>
</evidence>
<feature type="non-terminal residue" evidence="2">
    <location>
        <position position="186"/>
    </location>
</feature>
<dbReference type="InterPro" id="IPR012337">
    <property type="entry name" value="RNaseH-like_sf"/>
</dbReference>
<sequence>DLPIRKKIRLEEWILAENRPLSWTYQGMLMLCPDIFDLLYDSKTGGHFGINKTIGKIKGKFYWPKLRDDVKKWCAQCDLCSARKGPTSRKIKAPLASYVAGSPMERVAVDVLGPLPVSENGNKYILIAMDYFTKWPEVYALPNQEAETVAKVLVNEFVSRFGTPVELHSDQGRNFESRNIRPELRG</sequence>
<name>A0A6S7K2J6_PARCT</name>
<dbReference type="SUPFAM" id="SSF53098">
    <property type="entry name" value="Ribonuclease H-like"/>
    <property type="match status" value="1"/>
</dbReference>
<gene>
    <name evidence="2" type="ORF">PACLA_8A046608</name>
</gene>
<keyword evidence="3" id="KW-1185">Reference proteome</keyword>
<feature type="non-terminal residue" evidence="2">
    <location>
        <position position="1"/>
    </location>
</feature>
<organism evidence="2 3">
    <name type="scientific">Paramuricea clavata</name>
    <name type="common">Red gorgonian</name>
    <name type="synonym">Violescent sea-whip</name>
    <dbReference type="NCBI Taxonomy" id="317549"/>
    <lineage>
        <taxon>Eukaryota</taxon>
        <taxon>Metazoa</taxon>
        <taxon>Cnidaria</taxon>
        <taxon>Anthozoa</taxon>
        <taxon>Octocorallia</taxon>
        <taxon>Malacalcyonacea</taxon>
        <taxon>Plexauridae</taxon>
        <taxon>Paramuricea</taxon>
    </lineage>
</organism>
<dbReference type="InterPro" id="IPR001584">
    <property type="entry name" value="Integrase_cat-core"/>
</dbReference>
<dbReference type="Pfam" id="PF17921">
    <property type="entry name" value="Integrase_H2C2"/>
    <property type="match status" value="1"/>
</dbReference>
<dbReference type="Pfam" id="PF00665">
    <property type="entry name" value="rve"/>
    <property type="match status" value="1"/>
</dbReference>